<comment type="caution">
    <text evidence="3">The sequence shown here is derived from an EMBL/GenBank/DDBJ whole genome shotgun (WGS) entry which is preliminary data.</text>
</comment>
<dbReference type="InterPro" id="IPR042099">
    <property type="entry name" value="ANL_N_sf"/>
</dbReference>
<dbReference type="RefSeq" id="WP_007200918.1">
    <property type="nucleotide sequence ID" value="NZ_AKKV01000020.1"/>
</dbReference>
<gene>
    <name evidence="3" type="ORF">A374_04094</name>
</gene>
<dbReference type="Pfam" id="PF13193">
    <property type="entry name" value="AMP-binding_C"/>
    <property type="match status" value="1"/>
</dbReference>
<feature type="domain" description="AMP-binding enzyme C-terminal" evidence="2">
    <location>
        <begin position="410"/>
        <end position="484"/>
    </location>
</feature>
<dbReference type="PANTHER" id="PTHR43767:SF1">
    <property type="entry name" value="NONRIBOSOMAL PEPTIDE SYNTHASE PES1 (EUROFUNG)-RELATED"/>
    <property type="match status" value="1"/>
</dbReference>
<sequence>MMATLHGWLERNARKYVNKEALVTDHVRVSYEEWNQTCNQLAHLLLTYGVSYGDHVGIIADTNEHFVYAYFSLLKIGAVAVPISCHLTTEETISLLDQFDVRFLLCEDRVYTSLQRSSVTLPATFYSIEDLLLRAHVFSDENLELTISNQTTCAIMVTEDKSECLNGVVVTHEQVMAVATSFAYEFQVTSADSVLSTMPLSHSTSLHCFFLAGLYAGSSHHLHPFSPARFVQVIQEEQPTITYADLRCYSEMAHHYDADALPDRFPSINIFAYGGGRMTTSTYEKIRRLFPVERLYHVYGVTEMGANGTILRPYEHAEKMGSIGREAVISMEMTVVNDEGKETRAHEYGELMLRGDSMSTYYKEIFPFSFEKPWFATGEIGYRDEDDYVFIVDRKKNVITLNGMDVYPREIEEVLAAHPHIVAASVVSISHNEKDNKLKAVLVTKEGITVTQQAMQTYVSTYLAPHQQPSIFRFVAALPRNENGEVLKAFVKEL</sequence>
<name>I8UIR1_9BACL</name>
<dbReference type="GO" id="GO:0016878">
    <property type="term" value="F:acid-thiol ligase activity"/>
    <property type="evidence" value="ECO:0007669"/>
    <property type="project" value="UniProtKB-ARBA"/>
</dbReference>
<evidence type="ECO:0000313" key="3">
    <source>
        <dbReference type="EMBL" id="EIT86723.1"/>
    </source>
</evidence>
<dbReference type="SUPFAM" id="SSF56801">
    <property type="entry name" value="Acetyl-CoA synthetase-like"/>
    <property type="match status" value="1"/>
</dbReference>
<dbReference type="PANTHER" id="PTHR43767">
    <property type="entry name" value="LONG-CHAIN-FATTY-ACID--COA LIGASE"/>
    <property type="match status" value="1"/>
</dbReference>
<dbReference type="STRING" id="1196324.A374_04094"/>
<dbReference type="PATRIC" id="fig|1196324.3.peg.831"/>
<keyword evidence="4" id="KW-1185">Reference proteome</keyword>
<dbReference type="Gene3D" id="3.30.300.30">
    <property type="match status" value="1"/>
</dbReference>
<dbReference type="OrthoDB" id="9765680at2"/>
<evidence type="ECO:0000259" key="1">
    <source>
        <dbReference type="Pfam" id="PF00501"/>
    </source>
</evidence>
<evidence type="ECO:0000259" key="2">
    <source>
        <dbReference type="Pfam" id="PF13193"/>
    </source>
</evidence>
<evidence type="ECO:0000313" key="4">
    <source>
        <dbReference type="Proteomes" id="UP000004080"/>
    </source>
</evidence>
<keyword evidence="3" id="KW-0436">Ligase</keyword>
<dbReference type="InterPro" id="IPR050237">
    <property type="entry name" value="ATP-dep_AMP-bd_enzyme"/>
</dbReference>
<dbReference type="InterPro" id="IPR000873">
    <property type="entry name" value="AMP-dep_synth/lig_dom"/>
</dbReference>
<organism evidence="3 4">
    <name type="scientific">Fictibacillus macauensis ZFHKF-1</name>
    <dbReference type="NCBI Taxonomy" id="1196324"/>
    <lineage>
        <taxon>Bacteria</taxon>
        <taxon>Bacillati</taxon>
        <taxon>Bacillota</taxon>
        <taxon>Bacilli</taxon>
        <taxon>Bacillales</taxon>
        <taxon>Fictibacillaceae</taxon>
        <taxon>Fictibacillus</taxon>
    </lineage>
</organism>
<dbReference type="EMBL" id="AKKV01000020">
    <property type="protein sequence ID" value="EIT86723.1"/>
    <property type="molecule type" value="Genomic_DNA"/>
</dbReference>
<dbReference type="Gene3D" id="3.40.50.12780">
    <property type="entry name" value="N-terminal domain of ligase-like"/>
    <property type="match status" value="1"/>
</dbReference>
<feature type="domain" description="AMP-dependent synthetase/ligase" evidence="1">
    <location>
        <begin position="167"/>
        <end position="362"/>
    </location>
</feature>
<reference evidence="3 4" key="1">
    <citation type="journal article" date="2012" name="J. Bacteriol.">
        <title>Genome of Bacillus macauensis ZFHKF-1, a Long-Chain-Forming Bacterium.</title>
        <authorList>
            <person name="Cai L."/>
            <person name="Zhang T."/>
        </authorList>
    </citation>
    <scope>NUCLEOTIDE SEQUENCE [LARGE SCALE GENOMIC DNA]</scope>
    <source>
        <strain evidence="3 4">ZFHKF-1</strain>
    </source>
</reference>
<protein>
    <submittedName>
        <fullName evidence="3">Long-chain-fatty-acid--CoA ligase</fullName>
    </submittedName>
</protein>
<dbReference type="InterPro" id="IPR045851">
    <property type="entry name" value="AMP-bd_C_sf"/>
</dbReference>
<dbReference type="Proteomes" id="UP000004080">
    <property type="component" value="Unassembled WGS sequence"/>
</dbReference>
<feature type="domain" description="AMP-dependent synthetase/ligase" evidence="1">
    <location>
        <begin position="9"/>
        <end position="109"/>
    </location>
</feature>
<proteinExistence type="predicted"/>
<dbReference type="InterPro" id="IPR025110">
    <property type="entry name" value="AMP-bd_C"/>
</dbReference>
<dbReference type="eggNOG" id="COG0318">
    <property type="taxonomic scope" value="Bacteria"/>
</dbReference>
<dbReference type="Pfam" id="PF00501">
    <property type="entry name" value="AMP-binding"/>
    <property type="match status" value="2"/>
</dbReference>
<dbReference type="AlphaFoldDB" id="I8UIR1"/>
<accession>I8UIR1</accession>